<accession>A0A2G5VMH0</accession>
<sequence length="132" mass="15398">MVKLALKRLKIAKKWPEESNFNLLKDNGIEDITQMMEHVCEVFRSPICEMHITEESLIEWIIKFQPIIRYVCVCMDVLTSVESLDRILKKSSFLMTGLMVAQFMVGKRFLSRRFGIQPSSGEGFNHLKKERS</sequence>
<evidence type="ECO:0000313" key="1">
    <source>
        <dbReference type="EMBL" id="PIC11544.1"/>
    </source>
</evidence>
<dbReference type="AlphaFoldDB" id="A0A2G5VMH0"/>
<gene>
    <name evidence="2" type="primary">Cnig_chr_I.g2886</name>
    <name evidence="2" type="ORF">B9Z55_002886</name>
    <name evidence="1" type="ORF">B9Z55_029022</name>
</gene>
<name>A0A2G5VMH0_9PELO</name>
<keyword evidence="3" id="KW-1185">Reference proteome</keyword>
<evidence type="ECO:0000313" key="2">
    <source>
        <dbReference type="EMBL" id="PIC53015.1"/>
    </source>
</evidence>
<reference evidence="3" key="1">
    <citation type="submission" date="2017-10" db="EMBL/GenBank/DDBJ databases">
        <title>Rapid genome shrinkage in a self-fertile nematode reveals novel sperm competition proteins.</title>
        <authorList>
            <person name="Yin D."/>
            <person name="Schwarz E.M."/>
            <person name="Thomas C.G."/>
            <person name="Felde R.L."/>
            <person name="Korf I.F."/>
            <person name="Cutter A.D."/>
            <person name="Schartner C.M."/>
            <person name="Ralston E.J."/>
            <person name="Meyer B.J."/>
            <person name="Haag E.S."/>
        </authorList>
    </citation>
    <scope>NUCLEOTIDE SEQUENCE [LARGE SCALE GENOMIC DNA]</scope>
    <source>
        <strain evidence="3">JU1422</strain>
    </source>
</reference>
<reference evidence="2" key="2">
    <citation type="journal article" date="2018" name="Science">
        <title>Rapid genome shrinkage in a self-fertile nematode reveals sperm competition proteins.</title>
        <authorList>
            <person name="Yin D."/>
            <person name="Schwarz E.M."/>
            <person name="Thomas C.G."/>
            <person name="Felde R.L."/>
            <person name="Korf I.F."/>
            <person name="Cutter A.D."/>
            <person name="Schartner C.M."/>
            <person name="Ralston E.J."/>
            <person name="Meyer B.J."/>
            <person name="Haag E.S."/>
        </authorList>
    </citation>
    <scope>NUCLEOTIDE SEQUENCE</scope>
    <source>
        <strain evidence="2">JU1422</strain>
    </source>
</reference>
<evidence type="ECO:0000313" key="3">
    <source>
        <dbReference type="Proteomes" id="UP000230233"/>
    </source>
</evidence>
<organism evidence="2 3">
    <name type="scientific">Caenorhabditis nigoni</name>
    <dbReference type="NCBI Taxonomy" id="1611254"/>
    <lineage>
        <taxon>Eukaryota</taxon>
        <taxon>Metazoa</taxon>
        <taxon>Ecdysozoa</taxon>
        <taxon>Nematoda</taxon>
        <taxon>Chromadorea</taxon>
        <taxon>Rhabditida</taxon>
        <taxon>Rhabditina</taxon>
        <taxon>Rhabditomorpha</taxon>
        <taxon>Rhabditoidea</taxon>
        <taxon>Rhabditidae</taxon>
        <taxon>Peloderinae</taxon>
        <taxon>Caenorhabditis</taxon>
    </lineage>
</organism>
<proteinExistence type="predicted"/>
<dbReference type="Proteomes" id="UP000230233">
    <property type="component" value="Chromosome I"/>
</dbReference>
<dbReference type="EMBL" id="PDUG01000001">
    <property type="protein sequence ID" value="PIC53015.1"/>
    <property type="molecule type" value="Genomic_DNA"/>
</dbReference>
<protein>
    <submittedName>
        <fullName evidence="2">Uncharacterized protein</fullName>
    </submittedName>
</protein>
<dbReference type="OrthoDB" id="5903690at2759"/>
<dbReference type="EMBL" id="PDUG01000073">
    <property type="protein sequence ID" value="PIC11544.1"/>
    <property type="molecule type" value="Genomic_DNA"/>
</dbReference>
<comment type="caution">
    <text evidence="2">The sequence shown here is derived from an EMBL/GenBank/DDBJ whole genome shotgun (WGS) entry which is preliminary data.</text>
</comment>